<accession>A0A8J7FNL1</accession>
<keyword evidence="2" id="KW-0238">DNA-binding</keyword>
<dbReference type="InterPro" id="IPR011991">
    <property type="entry name" value="ArsR-like_HTH"/>
</dbReference>
<feature type="domain" description="HTH hxlR-type" evidence="4">
    <location>
        <begin position="15"/>
        <end position="114"/>
    </location>
</feature>
<sequence>MLDTTSRIIGKTYPCAISLAMDMIGGKWKTVILAHLIDEAKRYNELRKELPDVTERTLSIQLKQLEADGLVYREVYGNKPPLKVIYGLTEMGKSFIPVLNILMDWGNQVVKEFNVELVNTCENKKS</sequence>
<proteinExistence type="predicted"/>
<comment type="caution">
    <text evidence="5">The sequence shown here is derived from an EMBL/GenBank/DDBJ whole genome shotgun (WGS) entry which is preliminary data.</text>
</comment>
<dbReference type="Gene3D" id="1.10.10.10">
    <property type="entry name" value="Winged helix-like DNA-binding domain superfamily/Winged helix DNA-binding domain"/>
    <property type="match status" value="1"/>
</dbReference>
<name>A0A8J7FNL1_9FLAO</name>
<dbReference type="SUPFAM" id="SSF46785">
    <property type="entry name" value="Winged helix' DNA-binding domain"/>
    <property type="match status" value="1"/>
</dbReference>
<dbReference type="InterPro" id="IPR036388">
    <property type="entry name" value="WH-like_DNA-bd_sf"/>
</dbReference>
<dbReference type="PROSITE" id="PS51118">
    <property type="entry name" value="HTH_HXLR"/>
    <property type="match status" value="1"/>
</dbReference>
<protein>
    <submittedName>
        <fullName evidence="5">Helix-turn-helix transcriptional regulator</fullName>
    </submittedName>
</protein>
<keyword evidence="3" id="KW-0804">Transcription</keyword>
<dbReference type="CDD" id="cd00090">
    <property type="entry name" value="HTH_ARSR"/>
    <property type="match status" value="1"/>
</dbReference>
<dbReference type="GO" id="GO:0006355">
    <property type="term" value="P:regulation of DNA-templated transcription"/>
    <property type="evidence" value="ECO:0007669"/>
    <property type="project" value="UniProtKB-ARBA"/>
</dbReference>
<reference evidence="5" key="1">
    <citation type="submission" date="2020-10" db="EMBL/GenBank/DDBJ databases">
        <authorList>
            <person name="Lu T."/>
            <person name="Wang Q."/>
            <person name="Han X."/>
        </authorList>
    </citation>
    <scope>NUCLEOTIDE SEQUENCE</scope>
    <source>
        <strain evidence="5">WQ 117</strain>
    </source>
</reference>
<keyword evidence="1" id="KW-0805">Transcription regulation</keyword>
<dbReference type="AlphaFoldDB" id="A0A8J7FNL1"/>
<organism evidence="5 6">
    <name type="scientific">Faecalibacter rhinopitheci</name>
    <dbReference type="NCBI Taxonomy" id="2779678"/>
    <lineage>
        <taxon>Bacteria</taxon>
        <taxon>Pseudomonadati</taxon>
        <taxon>Bacteroidota</taxon>
        <taxon>Flavobacteriia</taxon>
        <taxon>Flavobacteriales</taxon>
        <taxon>Weeksellaceae</taxon>
        <taxon>Faecalibacter</taxon>
    </lineage>
</organism>
<dbReference type="EMBL" id="JADGIK010000003">
    <property type="protein sequence ID" value="MBF0597090.1"/>
    <property type="molecule type" value="Genomic_DNA"/>
</dbReference>
<dbReference type="GO" id="GO:0003677">
    <property type="term" value="F:DNA binding"/>
    <property type="evidence" value="ECO:0007669"/>
    <property type="project" value="UniProtKB-KW"/>
</dbReference>
<keyword evidence="6" id="KW-1185">Reference proteome</keyword>
<dbReference type="Pfam" id="PF01638">
    <property type="entry name" value="HxlR"/>
    <property type="match status" value="1"/>
</dbReference>
<dbReference type="Proteomes" id="UP000608754">
    <property type="component" value="Unassembled WGS sequence"/>
</dbReference>
<dbReference type="InterPro" id="IPR036390">
    <property type="entry name" value="WH_DNA-bd_sf"/>
</dbReference>
<dbReference type="RefSeq" id="WP_194182636.1">
    <property type="nucleotide sequence ID" value="NZ_JADGIK010000003.1"/>
</dbReference>
<evidence type="ECO:0000256" key="1">
    <source>
        <dbReference type="ARBA" id="ARBA00023015"/>
    </source>
</evidence>
<evidence type="ECO:0000313" key="6">
    <source>
        <dbReference type="Proteomes" id="UP000608754"/>
    </source>
</evidence>
<dbReference type="PANTHER" id="PTHR33204">
    <property type="entry name" value="TRANSCRIPTIONAL REGULATOR, MARR FAMILY"/>
    <property type="match status" value="1"/>
</dbReference>
<gene>
    <name evidence="5" type="ORF">IM532_06460</name>
</gene>
<dbReference type="InterPro" id="IPR002577">
    <property type="entry name" value="HTH_HxlR"/>
</dbReference>
<evidence type="ECO:0000259" key="4">
    <source>
        <dbReference type="PROSITE" id="PS51118"/>
    </source>
</evidence>
<evidence type="ECO:0000313" key="5">
    <source>
        <dbReference type="EMBL" id="MBF0597090.1"/>
    </source>
</evidence>
<evidence type="ECO:0000256" key="3">
    <source>
        <dbReference type="ARBA" id="ARBA00023163"/>
    </source>
</evidence>
<dbReference type="PANTHER" id="PTHR33204:SF29">
    <property type="entry name" value="TRANSCRIPTIONAL REGULATOR"/>
    <property type="match status" value="1"/>
</dbReference>
<evidence type="ECO:0000256" key="2">
    <source>
        <dbReference type="ARBA" id="ARBA00023125"/>
    </source>
</evidence>